<evidence type="ECO:0000313" key="1">
    <source>
        <dbReference type="EMBL" id="RZS93429.1"/>
    </source>
</evidence>
<dbReference type="AlphaFoldDB" id="A0A4V2F5N4"/>
<accession>A0A4V2F5N4</accession>
<dbReference type="Proteomes" id="UP000292262">
    <property type="component" value="Unassembled WGS sequence"/>
</dbReference>
<name>A0A4V2F5N4_9FLAO</name>
<evidence type="ECO:0000313" key="2">
    <source>
        <dbReference type="Proteomes" id="UP000292262"/>
    </source>
</evidence>
<comment type="caution">
    <text evidence="1">The sequence shown here is derived from an EMBL/GenBank/DDBJ whole genome shotgun (WGS) entry which is preliminary data.</text>
</comment>
<keyword evidence="2" id="KW-1185">Reference proteome</keyword>
<gene>
    <name evidence="1" type="ORF">EV197_2007</name>
</gene>
<proteinExistence type="predicted"/>
<dbReference type="EMBL" id="SGXE01000002">
    <property type="protein sequence ID" value="RZS93429.1"/>
    <property type="molecule type" value="Genomic_DNA"/>
</dbReference>
<reference evidence="1 2" key="1">
    <citation type="submission" date="2019-02" db="EMBL/GenBank/DDBJ databases">
        <title>Genomic Encyclopedia of Type Strains, Phase IV (KMG-IV): sequencing the most valuable type-strain genomes for metagenomic binning, comparative biology and taxonomic classification.</title>
        <authorList>
            <person name="Goeker M."/>
        </authorList>
    </citation>
    <scope>NUCLEOTIDE SEQUENCE [LARGE SCALE GENOMIC DNA]</scope>
    <source>
        <strain evidence="1 2">DSM 17196</strain>
    </source>
</reference>
<organism evidence="1 2">
    <name type="scientific">Aquimarina brevivitae</name>
    <dbReference type="NCBI Taxonomy" id="323412"/>
    <lineage>
        <taxon>Bacteria</taxon>
        <taxon>Pseudomonadati</taxon>
        <taxon>Bacteroidota</taxon>
        <taxon>Flavobacteriia</taxon>
        <taxon>Flavobacteriales</taxon>
        <taxon>Flavobacteriaceae</taxon>
        <taxon>Aquimarina</taxon>
    </lineage>
</organism>
<protein>
    <submittedName>
        <fullName evidence="1">Uncharacterized protein</fullName>
    </submittedName>
</protein>
<sequence>MKLSYALSTLPKDNAMPVFTILESMYKKGVSFYYF</sequence>